<proteinExistence type="predicted"/>
<name>A0A917ISL5_9MICC</name>
<protein>
    <recommendedName>
        <fullName evidence="3">Nuclease PIN</fullName>
    </recommendedName>
</protein>
<sequence length="75" mass="8357">MRVRAVWIMTTTARPHENIQKNFKAASVPARGGFSAISIQDYTRISNERSEFLNFLLAPNPHGIPATEQGVFKVA</sequence>
<dbReference type="AlphaFoldDB" id="A0A917ISL5"/>
<keyword evidence="2" id="KW-1185">Reference proteome</keyword>
<gene>
    <name evidence="1" type="ORF">GCM10007359_12900</name>
</gene>
<dbReference type="Proteomes" id="UP000600171">
    <property type="component" value="Unassembled WGS sequence"/>
</dbReference>
<comment type="caution">
    <text evidence="1">The sequence shown here is derived from an EMBL/GenBank/DDBJ whole genome shotgun (WGS) entry which is preliminary data.</text>
</comment>
<organism evidence="1 2">
    <name type="scientific">Rothia aerolata</name>
    <dbReference type="NCBI Taxonomy" id="1812262"/>
    <lineage>
        <taxon>Bacteria</taxon>
        <taxon>Bacillati</taxon>
        <taxon>Actinomycetota</taxon>
        <taxon>Actinomycetes</taxon>
        <taxon>Micrococcales</taxon>
        <taxon>Micrococcaceae</taxon>
        <taxon>Rothia</taxon>
    </lineage>
</organism>
<dbReference type="EMBL" id="BMDC01000002">
    <property type="protein sequence ID" value="GGH62556.1"/>
    <property type="molecule type" value="Genomic_DNA"/>
</dbReference>
<evidence type="ECO:0000313" key="2">
    <source>
        <dbReference type="Proteomes" id="UP000600171"/>
    </source>
</evidence>
<evidence type="ECO:0000313" key="1">
    <source>
        <dbReference type="EMBL" id="GGH62556.1"/>
    </source>
</evidence>
<accession>A0A917ISL5</accession>
<evidence type="ECO:0008006" key="3">
    <source>
        <dbReference type="Google" id="ProtNLM"/>
    </source>
</evidence>
<reference evidence="1 2" key="1">
    <citation type="journal article" date="2014" name="Int. J. Syst. Evol. Microbiol.">
        <title>Complete genome sequence of Corynebacterium casei LMG S-19264T (=DSM 44701T), isolated from a smear-ripened cheese.</title>
        <authorList>
            <consortium name="US DOE Joint Genome Institute (JGI-PGF)"/>
            <person name="Walter F."/>
            <person name="Albersmeier A."/>
            <person name="Kalinowski J."/>
            <person name="Ruckert C."/>
        </authorList>
    </citation>
    <scope>NUCLEOTIDE SEQUENCE [LARGE SCALE GENOMIC DNA]</scope>
    <source>
        <strain evidence="1 2">CCM 8669</strain>
    </source>
</reference>